<dbReference type="InterPro" id="IPR027417">
    <property type="entry name" value="P-loop_NTPase"/>
</dbReference>
<dbReference type="STRING" id="156889.Mmc1_0090"/>
<comment type="caution">
    <text evidence="7">Lacks conserved residue(s) required for the propagation of feature annotation.</text>
</comment>
<keyword evidence="4 7" id="KW-0418">Kinase</keyword>
<keyword evidence="7" id="KW-0963">Cytoplasm</keyword>
<dbReference type="PANTHER" id="PTHR21087">
    <property type="entry name" value="SHIKIMATE KINASE"/>
    <property type="match status" value="1"/>
</dbReference>
<dbReference type="EC" id="2.7.1.71" evidence="7"/>
<evidence type="ECO:0000256" key="5">
    <source>
        <dbReference type="ARBA" id="ARBA00022840"/>
    </source>
</evidence>
<accession>A0L3S6</accession>
<keyword evidence="7" id="KW-0460">Magnesium</keyword>
<comment type="subcellular location">
    <subcellularLocation>
        <location evidence="7">Cytoplasm</location>
    </subcellularLocation>
</comment>
<keyword evidence="3 7" id="KW-0547">Nucleotide-binding</keyword>
<dbReference type="GO" id="GO:0005829">
    <property type="term" value="C:cytosol"/>
    <property type="evidence" value="ECO:0007669"/>
    <property type="project" value="TreeGrafter"/>
</dbReference>
<keyword evidence="9" id="KW-1185">Reference proteome</keyword>
<keyword evidence="7" id="KW-0479">Metal-binding</keyword>
<evidence type="ECO:0000256" key="1">
    <source>
        <dbReference type="ARBA" id="ARBA00022605"/>
    </source>
</evidence>
<reference evidence="8 9" key="2">
    <citation type="journal article" date="2012" name="Int. J. Syst. Evol. Microbiol.">
        <title>Magnetococcus marinus gen. nov., sp. nov., a marine, magnetotactic bacterium that represents a novel lineage (Magnetococcaceae fam. nov.; Magnetococcales ord. nov.) at the base of the Alphaproteobacteria.</title>
        <authorList>
            <person name="Bazylinski D.A."/>
            <person name="Williams T.J."/>
            <person name="Lefevre C.T."/>
            <person name="Berg R.J."/>
            <person name="Zhang C.L."/>
            <person name="Bowser S.S."/>
            <person name="Dean A.J."/>
            <person name="Beveridge T.J."/>
        </authorList>
    </citation>
    <scope>NUCLEOTIDE SEQUENCE [LARGE SCALE GENOMIC DNA]</scope>
    <source>
        <strain evidence="9">ATCC BAA-1437 / JCM 17883 / MC-1</strain>
    </source>
</reference>
<comment type="function">
    <text evidence="7">Catalyzes the specific phosphorylation of the 3-hydroxyl group of shikimic acid using ATP as a cosubstrate.</text>
</comment>
<evidence type="ECO:0000256" key="3">
    <source>
        <dbReference type="ARBA" id="ARBA00022741"/>
    </source>
</evidence>
<protein>
    <recommendedName>
        <fullName evidence="7">Shikimate kinase</fullName>
        <shortName evidence="7">SK</shortName>
        <ecNumber evidence="7">2.7.1.71</ecNumber>
    </recommendedName>
</protein>
<evidence type="ECO:0000256" key="2">
    <source>
        <dbReference type="ARBA" id="ARBA00022679"/>
    </source>
</evidence>
<dbReference type="GO" id="GO:0000287">
    <property type="term" value="F:magnesium ion binding"/>
    <property type="evidence" value="ECO:0007669"/>
    <property type="project" value="UniProtKB-UniRule"/>
</dbReference>
<comment type="pathway">
    <text evidence="7">Metabolic intermediate biosynthesis; chorismate biosynthesis; chorismate from D-erythrose 4-phosphate and phosphoenolpyruvate: step 5/7.</text>
</comment>
<comment type="catalytic activity">
    <reaction evidence="7">
        <text>shikimate + ATP = 3-phosphoshikimate + ADP + H(+)</text>
        <dbReference type="Rhea" id="RHEA:13121"/>
        <dbReference type="ChEBI" id="CHEBI:15378"/>
        <dbReference type="ChEBI" id="CHEBI:30616"/>
        <dbReference type="ChEBI" id="CHEBI:36208"/>
        <dbReference type="ChEBI" id="CHEBI:145989"/>
        <dbReference type="ChEBI" id="CHEBI:456216"/>
        <dbReference type="EC" id="2.7.1.71"/>
    </reaction>
</comment>
<keyword evidence="2 7" id="KW-0808">Transferase</keyword>
<feature type="binding site" evidence="7">
    <location>
        <position position="134"/>
    </location>
    <ligand>
        <name>ATP</name>
        <dbReference type="ChEBI" id="CHEBI:30616"/>
    </ligand>
</feature>
<feature type="binding site" evidence="7">
    <location>
        <position position="14"/>
    </location>
    <ligand>
        <name>Mg(2+)</name>
        <dbReference type="ChEBI" id="CHEBI:18420"/>
    </ligand>
</feature>
<dbReference type="Gene3D" id="3.40.50.300">
    <property type="entry name" value="P-loop containing nucleotide triphosphate hydrolases"/>
    <property type="match status" value="1"/>
</dbReference>
<feature type="binding site" evidence="7">
    <location>
        <begin position="10"/>
        <end position="15"/>
    </location>
    <ligand>
        <name>ATP</name>
        <dbReference type="ChEBI" id="CHEBI:30616"/>
    </ligand>
</feature>
<feature type="binding site" evidence="7">
    <location>
        <position position="150"/>
    </location>
    <ligand>
        <name>substrate</name>
    </ligand>
</feature>
<comment type="subunit">
    <text evidence="7">Monomer.</text>
</comment>
<dbReference type="InterPro" id="IPR031322">
    <property type="entry name" value="Shikimate/glucono_kinase"/>
</dbReference>
<reference evidence="9" key="1">
    <citation type="journal article" date="2009" name="Appl. Environ. Microbiol.">
        <title>Complete genome sequence of the chemolithoautotrophic marine magnetotactic coccus strain MC-1.</title>
        <authorList>
            <person name="Schubbe S."/>
            <person name="Williams T.J."/>
            <person name="Xie G."/>
            <person name="Kiss H.E."/>
            <person name="Brettin T.S."/>
            <person name="Martinez D."/>
            <person name="Ross C.A."/>
            <person name="Schuler D."/>
            <person name="Cox B.L."/>
            <person name="Nealson K.H."/>
            <person name="Bazylinski D.A."/>
        </authorList>
    </citation>
    <scope>NUCLEOTIDE SEQUENCE [LARGE SCALE GENOMIC DNA]</scope>
    <source>
        <strain evidence="9">ATCC BAA-1437 / JCM 17883 / MC-1</strain>
    </source>
</reference>
<feature type="binding site" evidence="7">
    <location>
        <position position="81"/>
    </location>
    <ligand>
        <name>substrate</name>
    </ligand>
</feature>
<dbReference type="Proteomes" id="UP000002586">
    <property type="component" value="Chromosome"/>
</dbReference>
<evidence type="ECO:0000256" key="4">
    <source>
        <dbReference type="ARBA" id="ARBA00022777"/>
    </source>
</evidence>
<dbReference type="Pfam" id="PF01202">
    <property type="entry name" value="SKI"/>
    <property type="match status" value="1"/>
</dbReference>
<dbReference type="OrthoDB" id="9800332at2"/>
<sequence>MNICLIGMRGSGKSNLSRRLSVLTKRTVFSTDALISYEQEGQSIEEIVRNAARGWHDFRDLEYQVVRRAARMQGVIIDCGGGVIVDLDSQGSEVYSSRKVGALKRSGIVVWLRGDVDRLVQKAQTKAMAEDPNRPQLDTTQSLKALMEHRLPFYEKAADIILDIDGKKRRDLAVELMKRTSDAAWHSMVMRRGQELD</sequence>
<dbReference type="GO" id="GO:0009073">
    <property type="term" value="P:aromatic amino acid family biosynthetic process"/>
    <property type="evidence" value="ECO:0007669"/>
    <property type="project" value="UniProtKB-KW"/>
</dbReference>
<dbReference type="UniPathway" id="UPA00053">
    <property type="reaction ID" value="UER00088"/>
</dbReference>
<dbReference type="InterPro" id="IPR000623">
    <property type="entry name" value="Shikimate_kinase/TSH1"/>
</dbReference>
<keyword evidence="1 7" id="KW-0028">Amino-acid biosynthesis</keyword>
<dbReference type="AlphaFoldDB" id="A0L3S6"/>
<dbReference type="GO" id="GO:0004765">
    <property type="term" value="F:shikimate kinase activity"/>
    <property type="evidence" value="ECO:0007669"/>
    <property type="project" value="UniProtKB-UniRule"/>
</dbReference>
<evidence type="ECO:0000313" key="8">
    <source>
        <dbReference type="EMBL" id="ABK42619.1"/>
    </source>
</evidence>
<dbReference type="HOGENOM" id="CLU_057607_4_1_5"/>
<dbReference type="CDD" id="cd00464">
    <property type="entry name" value="SK"/>
    <property type="match status" value="1"/>
</dbReference>
<feature type="binding site" evidence="7">
    <location>
        <position position="59"/>
    </location>
    <ligand>
        <name>substrate</name>
    </ligand>
</feature>
<dbReference type="eggNOG" id="COG0703">
    <property type="taxonomic scope" value="Bacteria"/>
</dbReference>
<dbReference type="GO" id="GO:0009423">
    <property type="term" value="P:chorismate biosynthetic process"/>
    <property type="evidence" value="ECO:0007669"/>
    <property type="project" value="UniProtKB-UniRule"/>
</dbReference>
<organism evidence="8 9">
    <name type="scientific">Magnetococcus marinus (strain ATCC BAA-1437 / JCM 17883 / MC-1)</name>
    <dbReference type="NCBI Taxonomy" id="156889"/>
    <lineage>
        <taxon>Bacteria</taxon>
        <taxon>Pseudomonadati</taxon>
        <taxon>Pseudomonadota</taxon>
        <taxon>Magnetococcia</taxon>
        <taxon>Magnetococcales</taxon>
        <taxon>Magnetococcaceae</taxon>
        <taxon>Magnetococcus</taxon>
    </lineage>
</organism>
<dbReference type="PANTHER" id="PTHR21087:SF16">
    <property type="entry name" value="SHIKIMATE KINASE 1, CHLOROPLASTIC"/>
    <property type="match status" value="1"/>
</dbReference>
<comment type="cofactor">
    <cofactor evidence="7">
        <name>Mg(2+)</name>
        <dbReference type="ChEBI" id="CHEBI:18420"/>
    </cofactor>
    <text evidence="7">Binds 1 Mg(2+) ion per subunit.</text>
</comment>
<keyword evidence="5 7" id="KW-0067">ATP-binding</keyword>
<gene>
    <name evidence="7" type="primary">aroK</name>
    <name evidence="8" type="ordered locus">Mmc1_0090</name>
</gene>
<evidence type="ECO:0000256" key="7">
    <source>
        <dbReference type="HAMAP-Rule" id="MF_00109"/>
    </source>
</evidence>
<keyword evidence="6 7" id="KW-0057">Aromatic amino acid biosynthesis</keyword>
<dbReference type="GO" id="GO:0008652">
    <property type="term" value="P:amino acid biosynthetic process"/>
    <property type="evidence" value="ECO:0007669"/>
    <property type="project" value="UniProtKB-KW"/>
</dbReference>
<dbReference type="SUPFAM" id="SSF52540">
    <property type="entry name" value="P-loop containing nucleoside triphosphate hydrolases"/>
    <property type="match status" value="1"/>
</dbReference>
<dbReference type="GO" id="GO:0005524">
    <property type="term" value="F:ATP binding"/>
    <property type="evidence" value="ECO:0007669"/>
    <property type="project" value="UniProtKB-UniRule"/>
</dbReference>
<dbReference type="KEGG" id="mgm:Mmc1_0090"/>
<dbReference type="PRINTS" id="PR01100">
    <property type="entry name" value="SHIKIMTKNASE"/>
</dbReference>
<evidence type="ECO:0000313" key="9">
    <source>
        <dbReference type="Proteomes" id="UP000002586"/>
    </source>
</evidence>
<name>A0L3S6_MAGMM</name>
<dbReference type="EMBL" id="CP000471">
    <property type="protein sequence ID" value="ABK42619.1"/>
    <property type="molecule type" value="Genomic_DNA"/>
</dbReference>
<proteinExistence type="inferred from homology"/>
<dbReference type="HAMAP" id="MF_00109">
    <property type="entry name" value="Shikimate_kinase"/>
    <property type="match status" value="1"/>
</dbReference>
<feature type="binding site" evidence="7">
    <location>
        <position position="32"/>
    </location>
    <ligand>
        <name>substrate</name>
    </ligand>
</feature>
<evidence type="ECO:0000256" key="6">
    <source>
        <dbReference type="ARBA" id="ARBA00023141"/>
    </source>
</evidence>
<dbReference type="RefSeq" id="WP_011711792.1">
    <property type="nucleotide sequence ID" value="NC_008576.1"/>
</dbReference>
<comment type="similarity">
    <text evidence="7">Belongs to the shikimate kinase family.</text>
</comment>